<dbReference type="RefSeq" id="WP_369342113.1">
    <property type="nucleotide sequence ID" value="NZ_CP129675.1"/>
</dbReference>
<dbReference type="Gene3D" id="3.30.1490.20">
    <property type="entry name" value="ATP-grasp fold, A domain"/>
    <property type="match status" value="1"/>
</dbReference>
<dbReference type="Pfam" id="PF08443">
    <property type="entry name" value="RimK"/>
    <property type="match status" value="1"/>
</dbReference>
<accession>A0AB39UGZ9</accession>
<keyword evidence="1" id="KW-0547">Nucleotide-binding</keyword>
<dbReference type="GO" id="GO:0005737">
    <property type="term" value="C:cytoplasm"/>
    <property type="evidence" value="ECO:0007669"/>
    <property type="project" value="TreeGrafter"/>
</dbReference>
<dbReference type="Gene3D" id="3.40.50.20">
    <property type="match status" value="1"/>
</dbReference>
<dbReference type="EMBL" id="CP129675">
    <property type="protein sequence ID" value="XDS47220.1"/>
    <property type="molecule type" value="Genomic_DNA"/>
</dbReference>
<proteinExistence type="predicted"/>
<dbReference type="Gene3D" id="3.30.470.20">
    <property type="entry name" value="ATP-grasp fold, B domain"/>
    <property type="match status" value="1"/>
</dbReference>
<dbReference type="InterPro" id="IPR013815">
    <property type="entry name" value="ATP_grasp_subdomain_1"/>
</dbReference>
<feature type="domain" description="ATP-grasp" evidence="2">
    <location>
        <begin position="106"/>
        <end position="292"/>
    </location>
</feature>
<sequence>MSENLKVWALISGFDDVFTTYQDMFPQELRDKATTIYPEQVTVGIGDGKNIQLFYQGKPIERPDVFWPMISNTETASLEKLLVRAGIPSIVNMREVEVARSKVDTYQLLKANGIPVPDSFVFFDKPDKSAIEQHFGYPFVVKPNYGFGGEGVTLIKSEEEFDAFIAQAAYGQTYIAQEYIATSRGRDVRVVLLNGEYLYSTMRKASDPQEFRSNVHVGGELLKYPIDQETQALCARVASLFDLPLIGLDLMFGTEGFVLAEVNAFPGMYPAYMLQALNAAIEGFEASRSPGIYDDLQSSLTDMSALDSDFFENDSHQLD</sequence>
<dbReference type="EMBL" id="CP129683">
    <property type="protein sequence ID" value="XDS51149.1"/>
    <property type="molecule type" value="Genomic_DNA"/>
</dbReference>
<dbReference type="GO" id="GO:0016879">
    <property type="term" value="F:ligase activity, forming carbon-nitrogen bonds"/>
    <property type="evidence" value="ECO:0007669"/>
    <property type="project" value="TreeGrafter"/>
</dbReference>
<organism evidence="4">
    <name type="scientific">Bifidobacterium fermentum</name>
    <dbReference type="NCBI Taxonomy" id="3059035"/>
    <lineage>
        <taxon>Bacteria</taxon>
        <taxon>Bacillati</taxon>
        <taxon>Actinomycetota</taxon>
        <taxon>Actinomycetes</taxon>
        <taxon>Bifidobacteriales</taxon>
        <taxon>Bifidobacteriaceae</taxon>
        <taxon>Bifidobacterium</taxon>
    </lineage>
</organism>
<gene>
    <name evidence="5" type="ORF">QN062_02910</name>
    <name evidence="4" type="ORF">QN216_06915</name>
    <name evidence="3" type="ORF">QN217_03535</name>
</gene>
<dbReference type="GO" id="GO:0046872">
    <property type="term" value="F:metal ion binding"/>
    <property type="evidence" value="ECO:0007669"/>
    <property type="project" value="InterPro"/>
</dbReference>
<dbReference type="InterPro" id="IPR011761">
    <property type="entry name" value="ATP-grasp"/>
</dbReference>
<dbReference type="AlphaFoldDB" id="A0AB39UGZ9"/>
<dbReference type="SUPFAM" id="SSF56059">
    <property type="entry name" value="Glutathione synthetase ATP-binding domain-like"/>
    <property type="match status" value="1"/>
</dbReference>
<evidence type="ECO:0000256" key="1">
    <source>
        <dbReference type="PROSITE-ProRule" id="PRU00409"/>
    </source>
</evidence>
<dbReference type="PANTHER" id="PTHR21621">
    <property type="entry name" value="RIBOSOMAL PROTEIN S6 MODIFICATION PROTEIN"/>
    <property type="match status" value="1"/>
</dbReference>
<dbReference type="PANTHER" id="PTHR21621:SF0">
    <property type="entry name" value="BETA-CITRYLGLUTAMATE SYNTHASE B-RELATED"/>
    <property type="match status" value="1"/>
</dbReference>
<dbReference type="InterPro" id="IPR013651">
    <property type="entry name" value="ATP-grasp_RimK-type"/>
</dbReference>
<dbReference type="PROSITE" id="PS50975">
    <property type="entry name" value="ATP_GRASP"/>
    <property type="match status" value="1"/>
</dbReference>
<name>A0AB39UGZ9_9BIFI</name>
<protein>
    <submittedName>
        <fullName evidence="4">ATP-grasp domain-containing protein</fullName>
    </submittedName>
</protein>
<reference evidence="4" key="1">
    <citation type="submission" date="2023-07" db="EMBL/GenBank/DDBJ databases">
        <title>Bifidobacterium aquikefiriaerophilum sp. nov. and Bifidobacterium eccum sp. nov., isolated from water kefir.</title>
        <authorList>
            <person name="Breselge S."/>
            <person name="Bellassi P."/>
            <person name="Barcenilla C."/>
            <person name="Alvarez-Ordonez A."/>
            <person name="Morelli L."/>
            <person name="Cotter P.D."/>
        </authorList>
    </citation>
    <scope>NUCLEOTIDE SEQUENCE</scope>
    <source>
        <strain evidence="5">WK012_4_13</strain>
        <strain evidence="4">WK013_4_14</strain>
        <strain evidence="3">WK048_4_13</strain>
    </source>
</reference>
<dbReference type="EMBL" id="CP129682">
    <property type="protein sequence ID" value="XDS48072.1"/>
    <property type="molecule type" value="Genomic_DNA"/>
</dbReference>
<evidence type="ECO:0000313" key="4">
    <source>
        <dbReference type="EMBL" id="XDS48072.1"/>
    </source>
</evidence>
<evidence type="ECO:0000259" key="2">
    <source>
        <dbReference type="PROSITE" id="PS50975"/>
    </source>
</evidence>
<evidence type="ECO:0000313" key="5">
    <source>
        <dbReference type="EMBL" id="XDS51149.1"/>
    </source>
</evidence>
<evidence type="ECO:0000313" key="3">
    <source>
        <dbReference type="EMBL" id="XDS47220.1"/>
    </source>
</evidence>
<dbReference type="KEGG" id="bfk:QN062_02910"/>
<keyword evidence="1" id="KW-0067">ATP-binding</keyword>
<dbReference type="GO" id="GO:0005524">
    <property type="term" value="F:ATP binding"/>
    <property type="evidence" value="ECO:0007669"/>
    <property type="project" value="UniProtKB-UniRule"/>
</dbReference>